<keyword evidence="4" id="KW-1185">Reference proteome</keyword>
<dbReference type="Pfam" id="PF02481">
    <property type="entry name" value="DNA_processg_A"/>
    <property type="match status" value="1"/>
</dbReference>
<protein>
    <submittedName>
        <fullName evidence="3">DNA-protecting protein DprA</fullName>
    </submittedName>
</protein>
<dbReference type="InterPro" id="IPR057666">
    <property type="entry name" value="DrpA_SLOG"/>
</dbReference>
<evidence type="ECO:0000313" key="4">
    <source>
        <dbReference type="Proteomes" id="UP000265419"/>
    </source>
</evidence>
<dbReference type="PANTHER" id="PTHR43022:SF1">
    <property type="entry name" value="PROTEIN SMF"/>
    <property type="match status" value="1"/>
</dbReference>
<dbReference type="InterPro" id="IPR003488">
    <property type="entry name" value="DprA"/>
</dbReference>
<evidence type="ECO:0000313" key="3">
    <source>
        <dbReference type="EMBL" id="RII41789.1"/>
    </source>
</evidence>
<feature type="domain" description="Smf/DprA SLOG" evidence="2">
    <location>
        <begin position="102"/>
        <end position="320"/>
    </location>
</feature>
<dbReference type="AlphaFoldDB" id="A0A399JC37"/>
<organism evidence="3 4">
    <name type="scientific">Galactobacter valiniphilus</name>
    <dbReference type="NCBI Taxonomy" id="2676122"/>
    <lineage>
        <taxon>Bacteria</taxon>
        <taxon>Bacillati</taxon>
        <taxon>Actinomycetota</taxon>
        <taxon>Actinomycetes</taxon>
        <taxon>Micrococcales</taxon>
        <taxon>Micrococcaceae</taxon>
        <taxon>Galactobacter</taxon>
    </lineage>
</organism>
<dbReference type="Proteomes" id="UP000265419">
    <property type="component" value="Unassembled WGS sequence"/>
</dbReference>
<comment type="similarity">
    <text evidence="1">Belongs to the DprA/Smf family.</text>
</comment>
<proteinExistence type="inferred from homology"/>
<evidence type="ECO:0000259" key="2">
    <source>
        <dbReference type="Pfam" id="PF02481"/>
    </source>
</evidence>
<dbReference type="Gene3D" id="3.40.50.450">
    <property type="match status" value="1"/>
</dbReference>
<dbReference type="SUPFAM" id="SSF102405">
    <property type="entry name" value="MCP/YpsA-like"/>
    <property type="match status" value="1"/>
</dbReference>
<reference evidence="3 4" key="1">
    <citation type="submission" date="2018-07" db="EMBL/GenBank/DDBJ databases">
        <title>Arthrobacter sp. nov., isolated from raw cow's milk with high bacterial count.</title>
        <authorList>
            <person name="Hahne J."/>
            <person name="Isele D."/>
            <person name="Lipski A."/>
        </authorList>
    </citation>
    <scope>NUCLEOTIDE SEQUENCE [LARGE SCALE GENOMIC DNA]</scope>
    <source>
        <strain evidence="3 4">JZ R-35</strain>
    </source>
</reference>
<dbReference type="EMBL" id="QQXK01000021">
    <property type="protein sequence ID" value="RII41789.1"/>
    <property type="molecule type" value="Genomic_DNA"/>
</dbReference>
<dbReference type="NCBIfam" id="TIGR00732">
    <property type="entry name" value="dprA"/>
    <property type="match status" value="1"/>
</dbReference>
<accession>A0A399JC37</accession>
<dbReference type="GO" id="GO:0009294">
    <property type="term" value="P:DNA-mediated transformation"/>
    <property type="evidence" value="ECO:0007669"/>
    <property type="project" value="InterPro"/>
</dbReference>
<comment type="caution">
    <text evidence="3">The sequence shown here is derived from an EMBL/GenBank/DDBJ whole genome shotgun (WGS) entry which is preliminary data.</text>
</comment>
<gene>
    <name evidence="3" type="primary">dprA</name>
    <name evidence="3" type="ORF">DWB68_10945</name>
</gene>
<evidence type="ECO:0000256" key="1">
    <source>
        <dbReference type="ARBA" id="ARBA00006525"/>
    </source>
</evidence>
<name>A0A399JC37_9MICC</name>
<dbReference type="PANTHER" id="PTHR43022">
    <property type="entry name" value="PROTEIN SMF"/>
    <property type="match status" value="1"/>
</dbReference>
<sequence>MSADEERVARAGLSRCSEPEDLAVESAVQALGAARVWELVRGATPTAEERQGTAALLHERGAREPAALRGLDTLRERLAGRAAEADPARDLENVERLGGGLLLPGDPAWPAALDDLGPGAPLALWWRGPRPPGDTAHWLGIVGTRDPTAYGLHVTAVVAGGAAAAGAVIVSGGALGIDAAAHRAALPSGIPRDPEEPLVTVCVLAGGVDRLYPASNARLLRHVAQEQLILSEHPPGCAPTRWRFLSRNRLIAALGAGLVVVEGRWRSGSLSTAHRAAELGRWVGAVPGPVTASTSEGPHRLIREGAAELVVRPEDALEAIGLVRGRVPARQDALPGLAGAGEAAETGSPVDGLSEPEARVYEALPRRGGTSLERLVLAAGLAPDEALGALHGLLARGRAARGEEGWSRAAH</sequence>
<dbReference type="RefSeq" id="WP_119425169.1">
    <property type="nucleotide sequence ID" value="NZ_QQXK01000021.1"/>
</dbReference>